<accession>A0A074ZLH6</accession>
<protein>
    <submittedName>
        <fullName evidence="1">Uncharacterized protein</fullName>
    </submittedName>
</protein>
<dbReference type="RefSeq" id="XP_009168329.1">
    <property type="nucleotide sequence ID" value="XM_009170065.1"/>
</dbReference>
<dbReference type="CTD" id="20319323"/>
<dbReference type="Proteomes" id="UP000054324">
    <property type="component" value="Unassembled WGS sequence"/>
</dbReference>
<organism evidence="1 2">
    <name type="scientific">Opisthorchis viverrini</name>
    <name type="common">Southeast Asian liver fluke</name>
    <dbReference type="NCBI Taxonomy" id="6198"/>
    <lineage>
        <taxon>Eukaryota</taxon>
        <taxon>Metazoa</taxon>
        <taxon>Spiralia</taxon>
        <taxon>Lophotrochozoa</taxon>
        <taxon>Platyhelminthes</taxon>
        <taxon>Trematoda</taxon>
        <taxon>Digenea</taxon>
        <taxon>Opisthorchiida</taxon>
        <taxon>Opisthorchiata</taxon>
        <taxon>Opisthorchiidae</taxon>
        <taxon>Opisthorchis</taxon>
    </lineage>
</organism>
<reference evidence="1 2" key="1">
    <citation type="submission" date="2013-11" db="EMBL/GenBank/DDBJ databases">
        <title>Opisthorchis viverrini - life in the bile duct.</title>
        <authorList>
            <person name="Young N.D."/>
            <person name="Nagarajan N."/>
            <person name="Lin S.J."/>
            <person name="Korhonen P.K."/>
            <person name="Jex A.R."/>
            <person name="Hall R.S."/>
            <person name="Safavi-Hemami H."/>
            <person name="Kaewkong W."/>
            <person name="Bertrand D."/>
            <person name="Gao S."/>
            <person name="Seet Q."/>
            <person name="Wongkham S."/>
            <person name="Teh B.T."/>
            <person name="Wongkham C."/>
            <person name="Intapan P.M."/>
            <person name="Maleewong W."/>
            <person name="Yang X."/>
            <person name="Hu M."/>
            <person name="Wang Z."/>
            <person name="Hofmann A."/>
            <person name="Sternberg P.W."/>
            <person name="Tan P."/>
            <person name="Wang J."/>
            <person name="Gasser R.B."/>
        </authorList>
    </citation>
    <scope>NUCLEOTIDE SEQUENCE [LARGE SCALE GENOMIC DNA]</scope>
</reference>
<proteinExistence type="predicted"/>
<dbReference type="AlphaFoldDB" id="A0A074ZLH6"/>
<evidence type="ECO:0000313" key="2">
    <source>
        <dbReference type="Proteomes" id="UP000054324"/>
    </source>
</evidence>
<dbReference type="EMBL" id="KL596711">
    <property type="protein sequence ID" value="KER27941.1"/>
    <property type="molecule type" value="Genomic_DNA"/>
</dbReference>
<evidence type="ECO:0000313" key="1">
    <source>
        <dbReference type="EMBL" id="KER27941.1"/>
    </source>
</evidence>
<sequence>MASEWFIPGSEGTTGCLVVWLWDLAYSSSGTETSPGVRQSLSQNHSSCELVSKERYRLCNGYFSLKNVSSTRSCVGWDMCYVYRTIVCRRECCFPCPTQRGGQPLTWQWSMKEITKRLGAVGATRLPGWGPRDPHCVWLETLQDMAANRCQWRSCFYPDCLSLADMIISQLLCTSSASLIVRCMKDVTKLLGAVGETRLPGWRPHDPHWAWLETLQDMAANRYQ</sequence>
<name>A0A074ZLH6_OPIVI</name>
<gene>
    <name evidence="1" type="ORF">T265_05141</name>
</gene>
<dbReference type="OrthoDB" id="6229751at2759"/>
<keyword evidence="2" id="KW-1185">Reference proteome</keyword>
<dbReference type="KEGG" id="ovi:T265_05141"/>
<dbReference type="GeneID" id="20319323"/>